<evidence type="ECO:0000256" key="7">
    <source>
        <dbReference type="ARBA" id="ARBA00023157"/>
    </source>
</evidence>
<evidence type="ECO:0000313" key="13">
    <source>
        <dbReference type="Proteomes" id="UP000677016"/>
    </source>
</evidence>
<keyword evidence="13" id="KW-1185">Reference proteome</keyword>
<dbReference type="GO" id="GO:0016705">
    <property type="term" value="F:oxidoreductase activity, acting on paired donors, with incorporation or reduction of molecular oxygen"/>
    <property type="evidence" value="ECO:0007669"/>
    <property type="project" value="UniProtKB-ARBA"/>
</dbReference>
<evidence type="ECO:0000256" key="1">
    <source>
        <dbReference type="ARBA" id="ARBA00002494"/>
    </source>
</evidence>
<dbReference type="PANTHER" id="PTHR10134">
    <property type="entry name" value="CYTOCHROME B-C1 COMPLEX SUBUNIT RIESKE, MITOCHONDRIAL"/>
    <property type="match status" value="1"/>
</dbReference>
<evidence type="ECO:0000256" key="8">
    <source>
        <dbReference type="ARBA" id="ARBA00029586"/>
    </source>
</evidence>
<evidence type="ECO:0000256" key="6">
    <source>
        <dbReference type="ARBA" id="ARBA00023014"/>
    </source>
</evidence>
<evidence type="ECO:0000256" key="3">
    <source>
        <dbReference type="ARBA" id="ARBA00022714"/>
    </source>
</evidence>
<dbReference type="InterPro" id="IPR005805">
    <property type="entry name" value="Rieske_Fe-S_prot_C"/>
</dbReference>
<evidence type="ECO:0000256" key="5">
    <source>
        <dbReference type="ARBA" id="ARBA00023004"/>
    </source>
</evidence>
<gene>
    <name evidence="12" type="ORF">KC207_02720</name>
</gene>
<dbReference type="FunFam" id="2.102.10.10:FF:000016">
    <property type="entry name" value="Nitrite reductase/ring-hydroxylating ferredoxin subunit"/>
    <property type="match status" value="1"/>
</dbReference>
<dbReference type="GO" id="GO:0051537">
    <property type="term" value="F:2 iron, 2 sulfur cluster binding"/>
    <property type="evidence" value="ECO:0007669"/>
    <property type="project" value="UniProtKB-KW"/>
</dbReference>
<dbReference type="GO" id="GO:0016020">
    <property type="term" value="C:membrane"/>
    <property type="evidence" value="ECO:0007669"/>
    <property type="project" value="InterPro"/>
</dbReference>
<protein>
    <recommendedName>
        <fullName evidence="2">Cytochrome bc1 complex Rieske iron-sulfur subunit</fullName>
    </recommendedName>
    <alternativeName>
        <fullName evidence="8">Cytochrome bc1 reductase complex subunit QcrA</fullName>
    </alternativeName>
</protein>
<comment type="caution">
    <text evidence="12">The sequence shown here is derived from an EMBL/GenBank/DDBJ whole genome shotgun (WGS) entry which is preliminary data.</text>
</comment>
<dbReference type="InterPro" id="IPR006311">
    <property type="entry name" value="TAT_signal"/>
</dbReference>
<feature type="domain" description="Rieske" evidence="11">
    <location>
        <begin position="67"/>
        <end position="159"/>
    </location>
</feature>
<dbReference type="PRINTS" id="PR00162">
    <property type="entry name" value="RIESKE"/>
</dbReference>
<keyword evidence="3" id="KW-0001">2Fe-2S</keyword>
<evidence type="ECO:0000256" key="4">
    <source>
        <dbReference type="ARBA" id="ARBA00022723"/>
    </source>
</evidence>
<keyword evidence="7" id="KW-1015">Disulfide bond</keyword>
<dbReference type="PROSITE" id="PS51296">
    <property type="entry name" value="RIESKE"/>
    <property type="match status" value="1"/>
</dbReference>
<dbReference type="CDD" id="cd03467">
    <property type="entry name" value="Rieske"/>
    <property type="match status" value="1"/>
</dbReference>
<evidence type="ECO:0000259" key="11">
    <source>
        <dbReference type="PROSITE" id="PS51296"/>
    </source>
</evidence>
<dbReference type="InterPro" id="IPR014349">
    <property type="entry name" value="Rieske_Fe-S_prot"/>
</dbReference>
<sequence length="160" mass="15529">MSTEHSHGPDSTTATCRCWSRRDSLRAVGVAGAGVAGVGTLAACGSSAEEAADAAGDAASSAAGAAGDAIAAADVPVGGGLVVEDMETVVTQPTEGEYKAFSSVCTHSGCTVGGVADNVISCPCHGSEFDASTGEVLQGPATDPLPEKSVTLDGDGLTIT</sequence>
<dbReference type="Pfam" id="PF00355">
    <property type="entry name" value="Rieske"/>
    <property type="match status" value="1"/>
</dbReference>
<keyword evidence="4" id="KW-0479">Metal-binding</keyword>
<comment type="function">
    <text evidence="1">Iron-sulfur subunit of the cytochrome bc1 complex, an essential component of the respiratory electron transport chain required for ATP synthesis. The bc1 complex catalyzes the oxidation of menaquinol and the reduction of cytochrome c in the respiratory chain. The bc1 complex operates through a Q-cycle mechanism that couples electron transfer to generation of the proton gradient that drives ATP synthesis.</text>
</comment>
<keyword evidence="6" id="KW-0411">Iron-sulfur</keyword>
<dbReference type="AlphaFoldDB" id="A0A941HZG4"/>
<name>A0A941HZG4_9MICO</name>
<dbReference type="RefSeq" id="WP_211601366.1">
    <property type="nucleotide sequence ID" value="NZ_JAGSNF010000003.1"/>
</dbReference>
<feature type="region of interest" description="Disordered" evidence="10">
    <location>
        <begin position="135"/>
        <end position="160"/>
    </location>
</feature>
<evidence type="ECO:0000313" key="12">
    <source>
        <dbReference type="EMBL" id="MBR7742206.1"/>
    </source>
</evidence>
<evidence type="ECO:0000256" key="2">
    <source>
        <dbReference type="ARBA" id="ARBA00015816"/>
    </source>
</evidence>
<dbReference type="InterPro" id="IPR017941">
    <property type="entry name" value="Rieske_2Fe-2S"/>
</dbReference>
<proteinExistence type="predicted"/>
<reference evidence="12" key="1">
    <citation type="submission" date="2021-04" db="EMBL/GenBank/DDBJ databases">
        <title>Phycicoccus avicenniae sp. nov., a novel endophytic actinomycetes isolated from branch of Avicennia mariana.</title>
        <authorList>
            <person name="Tuo L."/>
        </authorList>
    </citation>
    <scope>NUCLEOTIDE SEQUENCE</scope>
    <source>
        <strain evidence="12">BSK3Z-2</strain>
    </source>
</reference>
<dbReference type="Proteomes" id="UP000677016">
    <property type="component" value="Unassembled WGS sequence"/>
</dbReference>
<comment type="cofactor">
    <cofactor evidence="9">
        <name>[2Fe-2S] cluster</name>
        <dbReference type="ChEBI" id="CHEBI:190135"/>
    </cofactor>
</comment>
<dbReference type="GO" id="GO:0004497">
    <property type="term" value="F:monooxygenase activity"/>
    <property type="evidence" value="ECO:0007669"/>
    <property type="project" value="UniProtKB-ARBA"/>
</dbReference>
<evidence type="ECO:0000256" key="10">
    <source>
        <dbReference type="SAM" id="MobiDB-lite"/>
    </source>
</evidence>
<dbReference type="PROSITE" id="PS51318">
    <property type="entry name" value="TAT"/>
    <property type="match status" value="1"/>
</dbReference>
<accession>A0A941HZG4</accession>
<dbReference type="EMBL" id="JAGSNF010000003">
    <property type="protein sequence ID" value="MBR7742206.1"/>
    <property type="molecule type" value="Genomic_DNA"/>
</dbReference>
<keyword evidence="5" id="KW-0408">Iron</keyword>
<dbReference type="Gene3D" id="2.102.10.10">
    <property type="entry name" value="Rieske [2Fe-2S] iron-sulphur domain"/>
    <property type="match status" value="1"/>
</dbReference>
<organism evidence="12 13">
    <name type="scientific">Phycicoccus avicenniae</name>
    <dbReference type="NCBI Taxonomy" id="2828860"/>
    <lineage>
        <taxon>Bacteria</taxon>
        <taxon>Bacillati</taxon>
        <taxon>Actinomycetota</taxon>
        <taxon>Actinomycetes</taxon>
        <taxon>Micrococcales</taxon>
        <taxon>Intrasporangiaceae</taxon>
        <taxon>Phycicoccus</taxon>
    </lineage>
</organism>
<dbReference type="SUPFAM" id="SSF50022">
    <property type="entry name" value="ISP domain"/>
    <property type="match status" value="1"/>
</dbReference>
<evidence type="ECO:0000256" key="9">
    <source>
        <dbReference type="ARBA" id="ARBA00034078"/>
    </source>
</evidence>
<dbReference type="GO" id="GO:0046872">
    <property type="term" value="F:metal ion binding"/>
    <property type="evidence" value="ECO:0007669"/>
    <property type="project" value="UniProtKB-KW"/>
</dbReference>
<dbReference type="InterPro" id="IPR036922">
    <property type="entry name" value="Rieske_2Fe-2S_sf"/>
</dbReference>